<sequence>MTDDGSARPKRRASKTAKRPPFVLNGQEVAPGTREQIPIPVGTFLTHEELRLRVTVVHGKKTGPTLMLTAGIHGDEYNGTEIIRRILRQPRLSRLRGTLIAVPIVNRPGFVTRSRYMPDRRDLNRLFPGSATGSLGGRLARVLTEEVLPHADAVIDLHTGAINRPNFPQIRISADCPESRELARIFDPPVMLIGHAREGTFRHSCLELGKPSLLYEAGEALRLDAPSIRFGTEGILAVMQQLEMLPTSKRSRRRTPTLVSHRSYWERSPAGGIFTPLVALGKAVEKDSLLGFIADPHGSKETPVKATRAGVLIGRTNEAVADEGDGLFHIALLDDLESAEQSIANTADAMPSLDNREDDHPVPYDSLNDTIS</sequence>
<feature type="compositionally biased region" description="Basic residues" evidence="5">
    <location>
        <begin position="8"/>
        <end position="18"/>
    </location>
</feature>
<protein>
    <submittedName>
        <fullName evidence="7">Succinylglutamate desuccinylase/aspartoacylase family protein</fullName>
    </submittedName>
</protein>
<feature type="domain" description="Succinylglutamate desuccinylase/Aspartoacylase catalytic" evidence="6">
    <location>
        <begin position="63"/>
        <end position="240"/>
    </location>
</feature>
<evidence type="ECO:0000256" key="3">
    <source>
        <dbReference type="ARBA" id="ARBA00022801"/>
    </source>
</evidence>
<dbReference type="EMBL" id="JAENII010000020">
    <property type="protein sequence ID" value="MBK1828911.1"/>
    <property type="molecule type" value="Genomic_DNA"/>
</dbReference>
<dbReference type="SUPFAM" id="SSF53187">
    <property type="entry name" value="Zn-dependent exopeptidases"/>
    <property type="match status" value="1"/>
</dbReference>
<evidence type="ECO:0000256" key="5">
    <source>
        <dbReference type="SAM" id="MobiDB-lite"/>
    </source>
</evidence>
<evidence type="ECO:0000313" key="7">
    <source>
        <dbReference type="EMBL" id="MBK1828911.1"/>
    </source>
</evidence>
<evidence type="ECO:0000256" key="4">
    <source>
        <dbReference type="ARBA" id="ARBA00022833"/>
    </source>
</evidence>
<dbReference type="GO" id="GO:0016788">
    <property type="term" value="F:hydrolase activity, acting on ester bonds"/>
    <property type="evidence" value="ECO:0007669"/>
    <property type="project" value="InterPro"/>
</dbReference>
<feature type="region of interest" description="Disordered" evidence="5">
    <location>
        <begin position="348"/>
        <end position="372"/>
    </location>
</feature>
<dbReference type="GO" id="GO:0046872">
    <property type="term" value="F:metal ion binding"/>
    <property type="evidence" value="ECO:0007669"/>
    <property type="project" value="UniProtKB-KW"/>
</dbReference>
<dbReference type="Proteomes" id="UP000658278">
    <property type="component" value="Unassembled WGS sequence"/>
</dbReference>
<dbReference type="CDD" id="cd06251">
    <property type="entry name" value="M14_ASTE_ASPA-like"/>
    <property type="match status" value="1"/>
</dbReference>
<dbReference type="PANTHER" id="PTHR37326">
    <property type="entry name" value="BLL3975 PROTEIN"/>
    <property type="match status" value="1"/>
</dbReference>
<dbReference type="PIRSF" id="PIRSF039012">
    <property type="entry name" value="ASP"/>
    <property type="match status" value="1"/>
</dbReference>
<evidence type="ECO:0000256" key="2">
    <source>
        <dbReference type="ARBA" id="ARBA00022723"/>
    </source>
</evidence>
<comment type="cofactor">
    <cofactor evidence="1">
        <name>Zn(2+)</name>
        <dbReference type="ChEBI" id="CHEBI:29105"/>
    </cofactor>
</comment>
<dbReference type="AlphaFoldDB" id="A0A934RGR4"/>
<organism evidence="7 8">
    <name type="scientific">Haloferula rosea</name>
    <dbReference type="NCBI Taxonomy" id="490093"/>
    <lineage>
        <taxon>Bacteria</taxon>
        <taxon>Pseudomonadati</taxon>
        <taxon>Verrucomicrobiota</taxon>
        <taxon>Verrucomicrobiia</taxon>
        <taxon>Verrucomicrobiales</taxon>
        <taxon>Verrucomicrobiaceae</taxon>
        <taxon>Haloferula</taxon>
    </lineage>
</organism>
<proteinExistence type="predicted"/>
<dbReference type="Pfam" id="PF24827">
    <property type="entry name" value="AstE_AspA_cat"/>
    <property type="match status" value="1"/>
</dbReference>
<dbReference type="GO" id="GO:0016811">
    <property type="term" value="F:hydrolase activity, acting on carbon-nitrogen (but not peptide) bonds, in linear amides"/>
    <property type="evidence" value="ECO:0007669"/>
    <property type="project" value="InterPro"/>
</dbReference>
<dbReference type="Gene3D" id="3.40.630.10">
    <property type="entry name" value="Zn peptidases"/>
    <property type="match status" value="1"/>
</dbReference>
<evidence type="ECO:0000259" key="6">
    <source>
        <dbReference type="Pfam" id="PF24827"/>
    </source>
</evidence>
<keyword evidence="3" id="KW-0378">Hydrolase</keyword>
<keyword evidence="4" id="KW-0862">Zinc</keyword>
<name>A0A934RGR4_9BACT</name>
<accession>A0A934RGR4</accession>
<gene>
    <name evidence="7" type="ORF">JIN81_17885</name>
</gene>
<evidence type="ECO:0000313" key="8">
    <source>
        <dbReference type="Proteomes" id="UP000658278"/>
    </source>
</evidence>
<keyword evidence="8" id="KW-1185">Reference proteome</keyword>
<evidence type="ECO:0000256" key="1">
    <source>
        <dbReference type="ARBA" id="ARBA00001947"/>
    </source>
</evidence>
<comment type="caution">
    <text evidence="7">The sequence shown here is derived from an EMBL/GenBank/DDBJ whole genome shotgun (WGS) entry which is preliminary data.</text>
</comment>
<dbReference type="InterPro" id="IPR055438">
    <property type="entry name" value="AstE_AspA_cat"/>
</dbReference>
<dbReference type="PANTHER" id="PTHR37326:SF2">
    <property type="entry name" value="SUCCINYLGLUTAMATE DESUCCINYLASE_ASPARTOACYLASE FAMILY PROTEIN"/>
    <property type="match status" value="1"/>
</dbReference>
<dbReference type="RefSeq" id="WP_200283198.1">
    <property type="nucleotide sequence ID" value="NZ_JAENII010000020.1"/>
</dbReference>
<keyword evidence="2" id="KW-0479">Metal-binding</keyword>
<dbReference type="InterPro" id="IPR053138">
    <property type="entry name" value="N-alpha-Ac-DABA_deacetylase"/>
</dbReference>
<feature type="region of interest" description="Disordered" evidence="5">
    <location>
        <begin position="1"/>
        <end position="21"/>
    </location>
</feature>
<reference evidence="7" key="1">
    <citation type="submission" date="2021-01" db="EMBL/GenBank/DDBJ databases">
        <title>Modified the classification status of verrucomicrobia.</title>
        <authorList>
            <person name="Feng X."/>
        </authorList>
    </citation>
    <scope>NUCLEOTIDE SEQUENCE</scope>
    <source>
        <strain evidence="7">KCTC 22201</strain>
    </source>
</reference>
<dbReference type="InterPro" id="IPR043795">
    <property type="entry name" value="N-alpha-Ac-DABA-like"/>
</dbReference>